<dbReference type="Proteomes" id="UP001208570">
    <property type="component" value="Unassembled WGS sequence"/>
</dbReference>
<dbReference type="PROSITE" id="PS50283">
    <property type="entry name" value="NA_SOLUT_SYMP_3"/>
    <property type="match status" value="1"/>
</dbReference>
<dbReference type="Pfam" id="PF00474">
    <property type="entry name" value="SSF"/>
    <property type="match status" value="2"/>
</dbReference>
<organism evidence="13 14">
    <name type="scientific">Paralvinella palmiformis</name>
    <dbReference type="NCBI Taxonomy" id="53620"/>
    <lineage>
        <taxon>Eukaryota</taxon>
        <taxon>Metazoa</taxon>
        <taxon>Spiralia</taxon>
        <taxon>Lophotrochozoa</taxon>
        <taxon>Annelida</taxon>
        <taxon>Polychaeta</taxon>
        <taxon>Sedentaria</taxon>
        <taxon>Canalipalpata</taxon>
        <taxon>Terebellida</taxon>
        <taxon>Terebelliformia</taxon>
        <taxon>Alvinellidae</taxon>
        <taxon>Paralvinella</taxon>
    </lineage>
</organism>
<evidence type="ECO:0000256" key="4">
    <source>
        <dbReference type="ARBA" id="ARBA00022475"/>
    </source>
</evidence>
<evidence type="ECO:0000256" key="11">
    <source>
        <dbReference type="RuleBase" id="RU362091"/>
    </source>
</evidence>
<evidence type="ECO:0000256" key="2">
    <source>
        <dbReference type="ARBA" id="ARBA00006434"/>
    </source>
</evidence>
<feature type="transmembrane region" description="Helical" evidence="12">
    <location>
        <begin position="122"/>
        <end position="144"/>
    </location>
</feature>
<comment type="similarity">
    <text evidence="2 11">Belongs to the sodium:solute symporter (SSF) (TC 2.A.21) family.</text>
</comment>
<keyword evidence="7" id="KW-0915">Sodium</keyword>
<evidence type="ECO:0000256" key="5">
    <source>
        <dbReference type="ARBA" id="ARBA00022692"/>
    </source>
</evidence>
<evidence type="ECO:0000256" key="10">
    <source>
        <dbReference type="ARBA" id="ARBA00023201"/>
    </source>
</evidence>
<evidence type="ECO:0000256" key="6">
    <source>
        <dbReference type="ARBA" id="ARBA00022989"/>
    </source>
</evidence>
<dbReference type="Gene3D" id="1.20.1730.10">
    <property type="entry name" value="Sodium/glucose cotransporter"/>
    <property type="match status" value="1"/>
</dbReference>
<dbReference type="AlphaFoldDB" id="A0AAD9K3D4"/>
<evidence type="ECO:0000313" key="13">
    <source>
        <dbReference type="EMBL" id="KAK2163806.1"/>
    </source>
</evidence>
<reference evidence="13" key="1">
    <citation type="journal article" date="2023" name="Mol. Biol. Evol.">
        <title>Third-Generation Sequencing Reveals the Adaptive Role of the Epigenome in Three Deep-Sea Polychaetes.</title>
        <authorList>
            <person name="Perez M."/>
            <person name="Aroh O."/>
            <person name="Sun Y."/>
            <person name="Lan Y."/>
            <person name="Juniper S.K."/>
            <person name="Young C.R."/>
            <person name="Angers B."/>
            <person name="Qian P.Y."/>
        </authorList>
    </citation>
    <scope>NUCLEOTIDE SEQUENCE</scope>
    <source>
        <strain evidence="13">P08H-3</strain>
    </source>
</reference>
<evidence type="ECO:0000256" key="7">
    <source>
        <dbReference type="ARBA" id="ARBA00023053"/>
    </source>
</evidence>
<accession>A0AAD9K3D4</accession>
<dbReference type="InterPro" id="IPR038377">
    <property type="entry name" value="Na/Glc_symporter_sf"/>
</dbReference>
<keyword evidence="4" id="KW-1003">Cell membrane</keyword>
<keyword evidence="10" id="KW-0739">Sodium transport</keyword>
<dbReference type="GO" id="GO:0005886">
    <property type="term" value="C:plasma membrane"/>
    <property type="evidence" value="ECO:0007669"/>
    <property type="project" value="UniProtKB-SubCell"/>
</dbReference>
<feature type="transmembrane region" description="Helical" evidence="12">
    <location>
        <begin position="496"/>
        <end position="515"/>
    </location>
</feature>
<evidence type="ECO:0000256" key="1">
    <source>
        <dbReference type="ARBA" id="ARBA00004651"/>
    </source>
</evidence>
<name>A0AAD9K3D4_9ANNE</name>
<comment type="caution">
    <text evidence="13">The sequence shown here is derived from an EMBL/GenBank/DDBJ whole genome shotgun (WGS) entry which is preliminary data.</text>
</comment>
<evidence type="ECO:0000256" key="8">
    <source>
        <dbReference type="ARBA" id="ARBA00023065"/>
    </source>
</evidence>
<evidence type="ECO:0000256" key="9">
    <source>
        <dbReference type="ARBA" id="ARBA00023136"/>
    </source>
</evidence>
<proteinExistence type="inferred from homology"/>
<dbReference type="EMBL" id="JAODUP010000074">
    <property type="protein sequence ID" value="KAK2163806.1"/>
    <property type="molecule type" value="Genomic_DNA"/>
</dbReference>
<evidence type="ECO:0000256" key="12">
    <source>
        <dbReference type="SAM" id="Phobius"/>
    </source>
</evidence>
<feature type="transmembrane region" description="Helical" evidence="12">
    <location>
        <begin position="378"/>
        <end position="396"/>
    </location>
</feature>
<comment type="subcellular location">
    <subcellularLocation>
        <location evidence="1">Cell membrane</location>
        <topology evidence="1">Multi-pass membrane protein</topology>
    </subcellularLocation>
</comment>
<protein>
    <recommendedName>
        <fullName evidence="15">Sodium-coupled monocarboxylate transporter 1</fullName>
    </recommendedName>
</protein>
<keyword evidence="6 12" id="KW-1133">Transmembrane helix</keyword>
<dbReference type="InterPro" id="IPR051163">
    <property type="entry name" value="Sodium:Solute_Symporter_SSF"/>
</dbReference>
<dbReference type="NCBIfam" id="TIGR00813">
    <property type="entry name" value="sss"/>
    <property type="match status" value="1"/>
</dbReference>
<dbReference type="PANTHER" id="PTHR42985">
    <property type="entry name" value="SODIUM-COUPLED MONOCARBOXYLATE TRANSPORTER"/>
    <property type="match status" value="1"/>
</dbReference>
<feature type="transmembrane region" description="Helical" evidence="12">
    <location>
        <begin position="308"/>
        <end position="331"/>
    </location>
</feature>
<dbReference type="PANTHER" id="PTHR42985:SF40">
    <property type="entry name" value="LD47995P-RELATED"/>
    <property type="match status" value="1"/>
</dbReference>
<feature type="transmembrane region" description="Helical" evidence="12">
    <location>
        <begin position="79"/>
        <end position="102"/>
    </location>
</feature>
<keyword evidence="9 12" id="KW-0472">Membrane</keyword>
<feature type="transmembrane region" description="Helical" evidence="12">
    <location>
        <begin position="268"/>
        <end position="287"/>
    </location>
</feature>
<feature type="transmembrane region" description="Helical" evidence="12">
    <location>
        <begin position="48"/>
        <end position="67"/>
    </location>
</feature>
<dbReference type="GO" id="GO:0015293">
    <property type="term" value="F:symporter activity"/>
    <property type="evidence" value="ECO:0007669"/>
    <property type="project" value="TreeGrafter"/>
</dbReference>
<keyword evidence="3" id="KW-0813">Transport</keyword>
<sequence length="557" mass="62096">MSTFHIADYVIFAISIVASLAIGIYLACSGQRPKTNTQYLTGDRKMHIVPVAISLVVSFVSTIDILGNPAEVYIYGTQYMWYILATVIGILCGTFLFVPLYYPLNITSIFQYTRMRFHSKCLEYFVVSLALLHMVCCLFSTTYINLVYYRSSSSLSAYSQRNNDLRALCGLSGRYVNRYLFLYIVSGFPAWASIIICGVTATVYTTLGGIKAVVWTDVFQAGIIILGLVAVVVKGTLEVGSVYDVWEINRRWNRVQAPDFRFDPTIRLTFWSVCVMNSFLWMTIVGSQSSVQRFISLPSMKKAKLSTLLIIPGFLLSGMLTCTCGVTAFAYYAKKGCDPVNSGILSSPNQILPFFVMEVLDMPGLPGLFIASLFSASLSSISTIYNGMSAIIWLNVLTHKYGHLSTKTQANITKLCSIGSTINKTIDKPLPGPIHNCSFLGASTRLIDNSTSDNVMGERDNETLGRLNDDNITLLTGPSDRDRSSFTVMWFYSVSYFYYPFVGITIVFIVCLLTLPIRGLKSPVPTQKKYLFPCLRRHFGVPNEKDEKRDQSQIGCE</sequence>
<keyword evidence="5 12" id="KW-0812">Transmembrane</keyword>
<gene>
    <name evidence="13" type="ORF">LSH36_74g13000</name>
</gene>
<evidence type="ECO:0008006" key="15">
    <source>
        <dbReference type="Google" id="ProtNLM"/>
    </source>
</evidence>
<feature type="transmembrane region" description="Helical" evidence="12">
    <location>
        <begin position="6"/>
        <end position="27"/>
    </location>
</feature>
<keyword evidence="14" id="KW-1185">Reference proteome</keyword>
<dbReference type="InterPro" id="IPR001734">
    <property type="entry name" value="Na/solute_symporter"/>
</dbReference>
<feature type="transmembrane region" description="Helical" evidence="12">
    <location>
        <begin position="180"/>
        <end position="205"/>
    </location>
</feature>
<evidence type="ECO:0000313" key="14">
    <source>
        <dbReference type="Proteomes" id="UP001208570"/>
    </source>
</evidence>
<dbReference type="GO" id="GO:0006814">
    <property type="term" value="P:sodium ion transport"/>
    <property type="evidence" value="ECO:0007669"/>
    <property type="project" value="UniProtKB-KW"/>
</dbReference>
<feature type="transmembrane region" description="Helical" evidence="12">
    <location>
        <begin position="212"/>
        <end position="233"/>
    </location>
</feature>
<keyword evidence="8" id="KW-0406">Ion transport</keyword>
<evidence type="ECO:0000256" key="3">
    <source>
        <dbReference type="ARBA" id="ARBA00022448"/>
    </source>
</evidence>